<comment type="catalytic activity">
    <reaction evidence="8">
        <text>an aromatic L-alpha-amino acid + 2-oxoglutarate = an aromatic oxo-acid + L-glutamate</text>
        <dbReference type="Rhea" id="RHEA:17533"/>
        <dbReference type="ChEBI" id="CHEBI:16810"/>
        <dbReference type="ChEBI" id="CHEBI:29985"/>
        <dbReference type="ChEBI" id="CHEBI:73309"/>
        <dbReference type="ChEBI" id="CHEBI:84824"/>
        <dbReference type="EC" id="2.6.1.57"/>
    </reaction>
</comment>
<dbReference type="FunFam" id="3.40.640.10:FF:000074">
    <property type="entry name" value="Aromatic amino acid aminotransferase"/>
    <property type="match status" value="1"/>
</dbReference>
<dbReference type="Gene3D" id="3.40.640.10">
    <property type="entry name" value="Type I PLP-dependent aspartate aminotransferase-like (Major domain)"/>
    <property type="match status" value="1"/>
</dbReference>
<organism evidence="11 12">
    <name type="scientific">Wickerhamomyces mucosus</name>
    <dbReference type="NCBI Taxonomy" id="1378264"/>
    <lineage>
        <taxon>Eukaryota</taxon>
        <taxon>Fungi</taxon>
        <taxon>Dikarya</taxon>
        <taxon>Ascomycota</taxon>
        <taxon>Saccharomycotina</taxon>
        <taxon>Saccharomycetes</taxon>
        <taxon>Phaffomycetales</taxon>
        <taxon>Wickerhamomycetaceae</taxon>
        <taxon>Wickerhamomyces</taxon>
    </lineage>
</organism>
<comment type="similarity">
    <text evidence="3">Belongs to the class-I pyridoxal-phosphate-dependent aminotransferase family.</text>
</comment>
<dbReference type="InterPro" id="IPR015424">
    <property type="entry name" value="PyrdxlP-dep_Trfase"/>
</dbReference>
<evidence type="ECO:0000256" key="4">
    <source>
        <dbReference type="ARBA" id="ARBA00022490"/>
    </source>
</evidence>
<dbReference type="GO" id="GO:0005737">
    <property type="term" value="C:cytoplasm"/>
    <property type="evidence" value="ECO:0007669"/>
    <property type="project" value="UniProtKB-SubCell"/>
</dbReference>
<dbReference type="AlphaFoldDB" id="A0A9P8PN43"/>
<dbReference type="PANTHER" id="PTHR42790:SF21">
    <property type="entry name" value="AROMATIC_AMINOADIPATE AMINOTRANSFERASE 1"/>
    <property type="match status" value="1"/>
</dbReference>
<sequence>MSTVKDLTHLLSDEAKSRRNSPLKTAFKYFNDPNVVFLGGGLPLSDYFPWNKITVESPAPPFKNGIGATPSTAEEKIITEVSKNAAENSRSDDIPLSRSLQYGHTGGQPELLNFLREHTQLIHKIPYSEWDIIQSIGNTQSWDGVLRTFTNRGDTILVEDFSFPSALETANALGVIQFPIPTDDFGIIPEKLAETLDNWVGAKPKLLYTIPTGQNPLGSSLSADRRKAIYKIAQKHDFIIIEDEPYYFLQMDTYTKDVEARQGKAVHSHKQFIDALVTSFISIDTEGRVVRLDSFSKVLAPGTRFGWIVAQKELLQSIIKLHETSIQSASGFSSSIINGLLNRWGQDGYIDWLIGLRAEYTHKRDVAIDAIEKYFPKQVTHYNPPVAGMFFTVQFDASKHPNFATEFDSDPLKVETALYEKGLDAGALLIPGSWFTAKGQTNPPQKPQPVDEATKNHIFFRGTYAAVPLDQLVLGLERFGKAAHQEFGL</sequence>
<name>A0A9P8PN43_9ASCO</name>
<evidence type="ECO:0000256" key="2">
    <source>
        <dbReference type="ARBA" id="ARBA00004496"/>
    </source>
</evidence>
<evidence type="ECO:0000256" key="9">
    <source>
        <dbReference type="ARBA" id="ARBA00067014"/>
    </source>
</evidence>
<evidence type="ECO:0000313" key="11">
    <source>
        <dbReference type="EMBL" id="KAH3674932.1"/>
    </source>
</evidence>
<keyword evidence="4" id="KW-0963">Cytoplasm</keyword>
<evidence type="ECO:0000256" key="8">
    <source>
        <dbReference type="ARBA" id="ARBA00051993"/>
    </source>
</evidence>
<dbReference type="GO" id="GO:0009074">
    <property type="term" value="P:aromatic amino acid family catabolic process"/>
    <property type="evidence" value="ECO:0007669"/>
    <property type="project" value="TreeGrafter"/>
</dbReference>
<reference evidence="11" key="1">
    <citation type="journal article" date="2021" name="Open Biol.">
        <title>Shared evolutionary footprints suggest mitochondrial oxidative damage underlies multiple complex I losses in fungi.</title>
        <authorList>
            <person name="Schikora-Tamarit M.A."/>
            <person name="Marcet-Houben M."/>
            <person name="Nosek J."/>
            <person name="Gabaldon T."/>
        </authorList>
    </citation>
    <scope>NUCLEOTIDE SEQUENCE</scope>
    <source>
        <strain evidence="11">CBS6341</strain>
    </source>
</reference>
<dbReference type="Pfam" id="PF00155">
    <property type="entry name" value="Aminotran_1_2"/>
    <property type="match status" value="1"/>
</dbReference>
<evidence type="ECO:0000256" key="6">
    <source>
        <dbReference type="ARBA" id="ARBA00022679"/>
    </source>
</evidence>
<dbReference type="GO" id="GO:0019878">
    <property type="term" value="P:lysine biosynthetic process via aminoadipic acid"/>
    <property type="evidence" value="ECO:0007669"/>
    <property type="project" value="TreeGrafter"/>
</dbReference>
<dbReference type="GO" id="GO:0030170">
    <property type="term" value="F:pyridoxal phosphate binding"/>
    <property type="evidence" value="ECO:0007669"/>
    <property type="project" value="InterPro"/>
</dbReference>
<dbReference type="InterPro" id="IPR015421">
    <property type="entry name" value="PyrdxlP-dep_Trfase_major"/>
</dbReference>
<reference evidence="11" key="2">
    <citation type="submission" date="2021-01" db="EMBL/GenBank/DDBJ databases">
        <authorList>
            <person name="Schikora-Tamarit M.A."/>
        </authorList>
    </citation>
    <scope>NUCLEOTIDE SEQUENCE</scope>
    <source>
        <strain evidence="11">CBS6341</strain>
    </source>
</reference>
<dbReference type="SUPFAM" id="SSF53383">
    <property type="entry name" value="PLP-dependent transferases"/>
    <property type="match status" value="1"/>
</dbReference>
<dbReference type="InterPro" id="IPR004839">
    <property type="entry name" value="Aminotransferase_I/II_large"/>
</dbReference>
<dbReference type="PANTHER" id="PTHR42790">
    <property type="entry name" value="AMINOTRANSFERASE"/>
    <property type="match status" value="1"/>
</dbReference>
<feature type="domain" description="Aminotransferase class I/classII large" evidence="10">
    <location>
        <begin position="98"/>
        <end position="437"/>
    </location>
</feature>
<keyword evidence="12" id="KW-1185">Reference proteome</keyword>
<evidence type="ECO:0000256" key="3">
    <source>
        <dbReference type="ARBA" id="ARBA00007441"/>
    </source>
</evidence>
<evidence type="ECO:0000313" key="12">
    <source>
        <dbReference type="Proteomes" id="UP000769528"/>
    </source>
</evidence>
<accession>A0A9P8PN43</accession>
<evidence type="ECO:0000256" key="7">
    <source>
        <dbReference type="ARBA" id="ARBA00022898"/>
    </source>
</evidence>
<keyword evidence="6" id="KW-0808">Transferase</keyword>
<dbReference type="GO" id="GO:0008793">
    <property type="term" value="F:aromatic-amino-acid transaminase activity"/>
    <property type="evidence" value="ECO:0007669"/>
    <property type="project" value="TreeGrafter"/>
</dbReference>
<dbReference type="Proteomes" id="UP000769528">
    <property type="component" value="Unassembled WGS sequence"/>
</dbReference>
<dbReference type="OrthoDB" id="691673at2759"/>
<comment type="caution">
    <text evidence="11">The sequence shown here is derived from an EMBL/GenBank/DDBJ whole genome shotgun (WGS) entry which is preliminary data.</text>
</comment>
<gene>
    <name evidence="11" type="ORF">WICMUC_002952</name>
</gene>
<keyword evidence="5" id="KW-0032">Aminotransferase</keyword>
<proteinExistence type="inferred from homology"/>
<dbReference type="CDD" id="cd00609">
    <property type="entry name" value="AAT_like"/>
    <property type="match status" value="1"/>
</dbReference>
<evidence type="ECO:0000256" key="5">
    <source>
        <dbReference type="ARBA" id="ARBA00022576"/>
    </source>
</evidence>
<comment type="cofactor">
    <cofactor evidence="1">
        <name>pyridoxal 5'-phosphate</name>
        <dbReference type="ChEBI" id="CHEBI:597326"/>
    </cofactor>
</comment>
<dbReference type="EC" id="2.6.1.57" evidence="9"/>
<evidence type="ECO:0000259" key="10">
    <source>
        <dbReference type="Pfam" id="PF00155"/>
    </source>
</evidence>
<protein>
    <recommendedName>
        <fullName evidence="9">aromatic-amino-acid transaminase</fullName>
        <ecNumber evidence="9">2.6.1.57</ecNumber>
    </recommendedName>
</protein>
<dbReference type="GO" id="GO:0006571">
    <property type="term" value="P:tyrosine biosynthetic process"/>
    <property type="evidence" value="ECO:0007669"/>
    <property type="project" value="TreeGrafter"/>
</dbReference>
<dbReference type="GO" id="GO:0047536">
    <property type="term" value="F:2-aminoadipate transaminase activity"/>
    <property type="evidence" value="ECO:0007669"/>
    <property type="project" value="TreeGrafter"/>
</dbReference>
<dbReference type="EMBL" id="JAEUBF010000790">
    <property type="protein sequence ID" value="KAH3674932.1"/>
    <property type="molecule type" value="Genomic_DNA"/>
</dbReference>
<dbReference type="InterPro" id="IPR050859">
    <property type="entry name" value="Class-I_PLP-dep_aminotransf"/>
</dbReference>
<keyword evidence="7" id="KW-0663">Pyridoxal phosphate</keyword>
<evidence type="ECO:0000256" key="1">
    <source>
        <dbReference type="ARBA" id="ARBA00001933"/>
    </source>
</evidence>
<comment type="subcellular location">
    <subcellularLocation>
        <location evidence="2">Cytoplasm</location>
    </subcellularLocation>
</comment>